<comment type="caution">
    <text evidence="6">The sequence shown here is derived from an EMBL/GenBank/DDBJ whole genome shotgun (WGS) entry which is preliminary data.</text>
</comment>
<dbReference type="Gene3D" id="3.40.190.290">
    <property type="match status" value="1"/>
</dbReference>
<dbReference type="Pfam" id="PF00126">
    <property type="entry name" value="HTH_1"/>
    <property type="match status" value="1"/>
</dbReference>
<dbReference type="Gene3D" id="1.10.10.10">
    <property type="entry name" value="Winged helix-like DNA-binding domain superfamily/Winged helix DNA-binding domain"/>
    <property type="match status" value="1"/>
</dbReference>
<feature type="domain" description="HTH lysR-type" evidence="5">
    <location>
        <begin position="1"/>
        <end position="58"/>
    </location>
</feature>
<dbReference type="Proteomes" id="UP000732399">
    <property type="component" value="Unassembled WGS sequence"/>
</dbReference>
<evidence type="ECO:0000256" key="2">
    <source>
        <dbReference type="ARBA" id="ARBA00023015"/>
    </source>
</evidence>
<dbReference type="Pfam" id="PF03466">
    <property type="entry name" value="LysR_substrate"/>
    <property type="match status" value="1"/>
</dbReference>
<dbReference type="SUPFAM" id="SSF53850">
    <property type="entry name" value="Periplasmic binding protein-like II"/>
    <property type="match status" value="1"/>
</dbReference>
<gene>
    <name evidence="6" type="ORF">HBH26_17105</name>
</gene>
<evidence type="ECO:0000256" key="3">
    <source>
        <dbReference type="ARBA" id="ARBA00023125"/>
    </source>
</evidence>
<organism evidence="6 7">
    <name type="scientific">Sphingomonas corticis</name>
    <dbReference type="NCBI Taxonomy" id="2722791"/>
    <lineage>
        <taxon>Bacteria</taxon>
        <taxon>Pseudomonadati</taxon>
        <taxon>Pseudomonadota</taxon>
        <taxon>Alphaproteobacteria</taxon>
        <taxon>Sphingomonadales</taxon>
        <taxon>Sphingomonadaceae</taxon>
        <taxon>Sphingomonas</taxon>
    </lineage>
</organism>
<comment type="similarity">
    <text evidence="1">Belongs to the LysR transcriptional regulatory family.</text>
</comment>
<evidence type="ECO:0000259" key="5">
    <source>
        <dbReference type="PROSITE" id="PS50931"/>
    </source>
</evidence>
<protein>
    <submittedName>
        <fullName evidence="6">LysR family transcriptional regulator</fullName>
    </submittedName>
</protein>
<keyword evidence="4" id="KW-0804">Transcription</keyword>
<evidence type="ECO:0000256" key="1">
    <source>
        <dbReference type="ARBA" id="ARBA00009437"/>
    </source>
</evidence>
<dbReference type="SUPFAM" id="SSF46785">
    <property type="entry name" value="Winged helix' DNA-binding domain"/>
    <property type="match status" value="1"/>
</dbReference>
<reference evidence="6 7" key="1">
    <citation type="submission" date="2020-03" db="EMBL/GenBank/DDBJ databases">
        <authorList>
            <person name="Wang L."/>
            <person name="He N."/>
            <person name="Li Y."/>
            <person name="Fang Y."/>
            <person name="Zhang F."/>
        </authorList>
    </citation>
    <scope>NUCLEOTIDE SEQUENCE [LARGE SCALE GENOMIC DNA]</scope>
    <source>
        <strain evidence="6 7">36D10-4-7</strain>
    </source>
</reference>
<keyword evidence="2" id="KW-0805">Transcription regulation</keyword>
<dbReference type="EMBL" id="JAAVJH010000015">
    <property type="protein sequence ID" value="NJR80302.1"/>
    <property type="molecule type" value="Genomic_DNA"/>
</dbReference>
<dbReference type="InterPro" id="IPR036390">
    <property type="entry name" value="WH_DNA-bd_sf"/>
</dbReference>
<dbReference type="InterPro" id="IPR005119">
    <property type="entry name" value="LysR_subst-bd"/>
</dbReference>
<keyword evidence="7" id="KW-1185">Reference proteome</keyword>
<dbReference type="InterPro" id="IPR000847">
    <property type="entry name" value="LysR_HTH_N"/>
</dbReference>
<proteinExistence type="inferred from homology"/>
<keyword evidence="3" id="KW-0238">DNA-binding</keyword>
<dbReference type="PRINTS" id="PR00039">
    <property type="entry name" value="HTHLYSR"/>
</dbReference>
<sequence>MELSDLRTFEAVARLGGMNRAAAELNTVQSNVTSRIRALERELGTELFRRHSRGVELTRAGARLLPFASKAAWVLAEARRAVLDDGFPSGRLDLGSLETTAALRLSPVIAAFTAAHPAVAVNLRVGSNEVLIGQVLEHSLDAAFVCGPVDHPELEAEVVFEEELVLARSAYADLDAPALADGARIIVKSPGCAYRDRFEAVLGAAGVREHAVLEFGTLDAIIGCVKAGLGVTMLPRSVLVAAEAAGDVVLEPLGGELAAVETLLVRRRGATGFSALREFLSYLRPVADGDGCGIAA</sequence>
<dbReference type="PROSITE" id="PS50931">
    <property type="entry name" value="HTH_LYSR"/>
    <property type="match status" value="1"/>
</dbReference>
<dbReference type="RefSeq" id="WP_168135857.1">
    <property type="nucleotide sequence ID" value="NZ_JAAVJH010000015.1"/>
</dbReference>
<name>A0ABX1CV64_9SPHN</name>
<dbReference type="PANTHER" id="PTHR30126">
    <property type="entry name" value="HTH-TYPE TRANSCRIPTIONAL REGULATOR"/>
    <property type="match status" value="1"/>
</dbReference>
<evidence type="ECO:0000313" key="7">
    <source>
        <dbReference type="Proteomes" id="UP000732399"/>
    </source>
</evidence>
<dbReference type="PANTHER" id="PTHR30126:SF40">
    <property type="entry name" value="HTH-TYPE TRANSCRIPTIONAL REGULATOR GLTR"/>
    <property type="match status" value="1"/>
</dbReference>
<accession>A0ABX1CV64</accession>
<dbReference type="InterPro" id="IPR036388">
    <property type="entry name" value="WH-like_DNA-bd_sf"/>
</dbReference>
<evidence type="ECO:0000256" key="4">
    <source>
        <dbReference type="ARBA" id="ARBA00023163"/>
    </source>
</evidence>
<evidence type="ECO:0000313" key="6">
    <source>
        <dbReference type="EMBL" id="NJR80302.1"/>
    </source>
</evidence>